<keyword evidence="1" id="KW-1133">Transmembrane helix</keyword>
<dbReference type="AlphaFoldDB" id="A0A6B8TGH1"/>
<evidence type="ECO:0008006" key="4">
    <source>
        <dbReference type="Google" id="ProtNLM"/>
    </source>
</evidence>
<dbReference type="EMBL" id="CP046322">
    <property type="protein sequence ID" value="QGS35927.1"/>
    <property type="molecule type" value="Genomic_DNA"/>
</dbReference>
<feature type="transmembrane region" description="Helical" evidence="1">
    <location>
        <begin position="12"/>
        <end position="32"/>
    </location>
</feature>
<evidence type="ECO:0000313" key="3">
    <source>
        <dbReference type="Proteomes" id="UP000426857"/>
    </source>
</evidence>
<organism evidence="2 3">
    <name type="scientific">Corynebacterium xerosis</name>
    <dbReference type="NCBI Taxonomy" id="1725"/>
    <lineage>
        <taxon>Bacteria</taxon>
        <taxon>Bacillati</taxon>
        <taxon>Actinomycetota</taxon>
        <taxon>Actinomycetes</taxon>
        <taxon>Mycobacteriales</taxon>
        <taxon>Corynebacteriaceae</taxon>
        <taxon>Corynebacterium</taxon>
    </lineage>
</organism>
<feature type="transmembrane region" description="Helical" evidence="1">
    <location>
        <begin position="39"/>
        <end position="57"/>
    </location>
</feature>
<feature type="transmembrane region" description="Helical" evidence="1">
    <location>
        <begin position="149"/>
        <end position="174"/>
    </location>
</feature>
<dbReference type="Proteomes" id="UP000426857">
    <property type="component" value="Chromosome"/>
</dbReference>
<reference evidence="2 3" key="1">
    <citation type="submission" date="2019-11" db="EMBL/GenBank/DDBJ databases">
        <title>FDA dAtabase for Regulatory Grade micrObial Sequences (FDA-ARGOS): Supporting development and validation of Infectious Disease Dx tests.</title>
        <authorList>
            <person name="Kerrigan L."/>
            <person name="Long C."/>
            <person name="Tallon L."/>
            <person name="Sadzewicz L."/>
            <person name="Vavikolanu K."/>
            <person name="Mehta A."/>
            <person name="Aluvathingal J."/>
            <person name="Nadendla S."/>
            <person name="Yan Y."/>
            <person name="Sichtig H."/>
        </authorList>
    </citation>
    <scope>NUCLEOTIDE SEQUENCE [LARGE SCALE GENOMIC DNA]</scope>
    <source>
        <strain evidence="2 3">FDAARGOS_674</strain>
    </source>
</reference>
<name>A0A6B8TGH1_9CORY</name>
<accession>A0A6B8TGH1</accession>
<sequence length="211" mass="23190">MKNPEPLDKVLFVALILMGLYSMALIAMRAFLLSHPLAYALMVGGYTSATVSGANASVGQGTWWVFLAATLFGALKFVPIYWLMGRRWGMEFIEMSLQYMPRARRFFTRALTKESGKTRAIILGLLPLGYAPGPVPGTVLNAVAGLLKVGLGAVMVLNVLSVLAINGLFMWLGWTFGDQVLDIVEVVNRYLLWITLGLLALMVFQTRKKTA</sequence>
<dbReference type="RefSeq" id="WP_155871039.1">
    <property type="nucleotide sequence ID" value="NZ_CP046322.1"/>
</dbReference>
<proteinExistence type="predicted"/>
<evidence type="ECO:0000313" key="2">
    <source>
        <dbReference type="EMBL" id="QGS35927.1"/>
    </source>
</evidence>
<keyword evidence="1" id="KW-0472">Membrane</keyword>
<feature type="transmembrane region" description="Helical" evidence="1">
    <location>
        <begin position="63"/>
        <end position="84"/>
    </location>
</feature>
<dbReference type="KEGG" id="cxe:FOB82_09870"/>
<feature type="transmembrane region" description="Helical" evidence="1">
    <location>
        <begin position="186"/>
        <end position="204"/>
    </location>
</feature>
<evidence type="ECO:0000256" key="1">
    <source>
        <dbReference type="SAM" id="Phobius"/>
    </source>
</evidence>
<keyword evidence="1" id="KW-0812">Transmembrane</keyword>
<gene>
    <name evidence="2" type="ORF">FOB82_09870</name>
</gene>
<protein>
    <recommendedName>
        <fullName evidence="4">DedA family protein</fullName>
    </recommendedName>
</protein>